<dbReference type="Proteomes" id="UP000673375">
    <property type="component" value="Unassembled WGS sequence"/>
</dbReference>
<evidence type="ECO:0000256" key="7">
    <source>
        <dbReference type="ARBA" id="ARBA00022777"/>
    </source>
</evidence>
<evidence type="ECO:0000256" key="4">
    <source>
        <dbReference type="ARBA" id="ARBA00022679"/>
    </source>
</evidence>
<dbReference type="NCBIfam" id="NF006830">
    <property type="entry name" value="PRK09355.1"/>
    <property type="match status" value="1"/>
</dbReference>
<dbReference type="Gene3D" id="3.40.1190.20">
    <property type="match status" value="1"/>
</dbReference>
<dbReference type="Pfam" id="PF02110">
    <property type="entry name" value="HK"/>
    <property type="match status" value="1"/>
</dbReference>
<dbReference type="CDD" id="cd01170">
    <property type="entry name" value="THZ_kinase"/>
    <property type="match status" value="1"/>
</dbReference>
<keyword evidence="5 11" id="KW-0479">Metal-binding</keyword>
<reference evidence="12 13" key="1">
    <citation type="submission" date="2020-12" db="EMBL/GenBank/DDBJ databases">
        <title>Vagococcus allomyrinae sp. nov. and Enterococcus lavae sp. nov., isolated from the larvae of Allomyrina dichotoma.</title>
        <authorList>
            <person name="Lee S.D."/>
        </authorList>
    </citation>
    <scope>NUCLEOTIDE SEQUENCE [LARGE SCALE GENOMIC DNA]</scope>
    <source>
        <strain evidence="12 13">BWM-S5</strain>
    </source>
</reference>
<dbReference type="HAMAP" id="MF_00228">
    <property type="entry name" value="Thz_kinase"/>
    <property type="match status" value="1"/>
</dbReference>
<keyword evidence="6 11" id="KW-0547">Nucleotide-binding</keyword>
<evidence type="ECO:0000313" key="13">
    <source>
        <dbReference type="Proteomes" id="UP000673375"/>
    </source>
</evidence>
<dbReference type="InterPro" id="IPR000417">
    <property type="entry name" value="Hyethyz_kinase"/>
</dbReference>
<dbReference type="PIRSF" id="PIRSF000513">
    <property type="entry name" value="Thz_kinase"/>
    <property type="match status" value="1"/>
</dbReference>
<dbReference type="SUPFAM" id="SSF53613">
    <property type="entry name" value="Ribokinase-like"/>
    <property type="match status" value="1"/>
</dbReference>
<feature type="binding site" evidence="11">
    <location>
        <position position="191"/>
    </location>
    <ligand>
        <name>substrate</name>
    </ligand>
</feature>
<dbReference type="EC" id="2.7.1.50" evidence="11"/>
<evidence type="ECO:0000256" key="5">
    <source>
        <dbReference type="ARBA" id="ARBA00022723"/>
    </source>
</evidence>
<evidence type="ECO:0000256" key="3">
    <source>
        <dbReference type="ARBA" id="ARBA00004868"/>
    </source>
</evidence>
<feature type="binding site" evidence="11">
    <location>
        <position position="42"/>
    </location>
    <ligand>
        <name>substrate</name>
    </ligand>
</feature>
<evidence type="ECO:0000256" key="1">
    <source>
        <dbReference type="ARBA" id="ARBA00001771"/>
    </source>
</evidence>
<keyword evidence="10 11" id="KW-0784">Thiamine biosynthesis</keyword>
<evidence type="ECO:0000256" key="10">
    <source>
        <dbReference type="ARBA" id="ARBA00022977"/>
    </source>
</evidence>
<dbReference type="GO" id="GO:0004417">
    <property type="term" value="F:hydroxyethylthiazole kinase activity"/>
    <property type="evidence" value="ECO:0007669"/>
    <property type="project" value="UniProtKB-EC"/>
</dbReference>
<comment type="similarity">
    <text evidence="11">Belongs to the Thz kinase family.</text>
</comment>
<comment type="caution">
    <text evidence="12">The sequence shown here is derived from an EMBL/GenBank/DDBJ whole genome shotgun (WGS) entry which is preliminary data.</text>
</comment>
<keyword evidence="7 11" id="KW-0418">Kinase</keyword>
<evidence type="ECO:0000256" key="8">
    <source>
        <dbReference type="ARBA" id="ARBA00022840"/>
    </source>
</evidence>
<comment type="cofactor">
    <cofactor evidence="2 11">
        <name>Mg(2+)</name>
        <dbReference type="ChEBI" id="CHEBI:18420"/>
    </cofactor>
</comment>
<keyword evidence="4 11" id="KW-0808">Transferase</keyword>
<evidence type="ECO:0000256" key="2">
    <source>
        <dbReference type="ARBA" id="ARBA00001946"/>
    </source>
</evidence>
<comment type="function">
    <text evidence="11">Catalyzes the phosphorylation of the hydroxyl group of 4-methyl-5-beta-hydroxyethylthiazole (THZ).</text>
</comment>
<keyword evidence="13" id="KW-1185">Reference proteome</keyword>
<comment type="pathway">
    <text evidence="3 11">Cofactor biosynthesis; thiamine diphosphate biosynthesis; 4-methyl-5-(2-phosphoethyl)-thiazole from 5-(2-hydroxyethyl)-4-methylthiazole: step 1/1.</text>
</comment>
<feature type="binding site" evidence="11">
    <location>
        <position position="164"/>
    </location>
    <ligand>
        <name>ATP</name>
        <dbReference type="ChEBI" id="CHEBI:30616"/>
    </ligand>
</feature>
<keyword evidence="9 11" id="KW-0460">Magnesium</keyword>
<evidence type="ECO:0000256" key="9">
    <source>
        <dbReference type="ARBA" id="ARBA00022842"/>
    </source>
</evidence>
<protein>
    <recommendedName>
        <fullName evidence="11">Hydroxyethylthiazole kinase</fullName>
        <ecNumber evidence="11">2.7.1.50</ecNumber>
    </recommendedName>
    <alternativeName>
        <fullName evidence="11">4-methyl-5-beta-hydroxyethylthiazole kinase</fullName>
        <shortName evidence="11">TH kinase</shortName>
        <shortName evidence="11">Thz kinase</shortName>
    </alternativeName>
</protein>
<organism evidence="12 13">
    <name type="scientific">Enterococcus larvae</name>
    <dbReference type="NCBI Taxonomy" id="2794352"/>
    <lineage>
        <taxon>Bacteria</taxon>
        <taxon>Bacillati</taxon>
        <taxon>Bacillota</taxon>
        <taxon>Bacilli</taxon>
        <taxon>Lactobacillales</taxon>
        <taxon>Enterococcaceae</taxon>
        <taxon>Enterococcus</taxon>
    </lineage>
</organism>
<dbReference type="PRINTS" id="PR01099">
    <property type="entry name" value="HYETHTZKNASE"/>
</dbReference>
<name>A0ABS4CLU8_9ENTE</name>
<dbReference type="NCBIfam" id="TIGR00694">
    <property type="entry name" value="thiM"/>
    <property type="match status" value="1"/>
</dbReference>
<accession>A0ABS4CLU8</accession>
<evidence type="ECO:0000256" key="11">
    <source>
        <dbReference type="HAMAP-Rule" id="MF_00228"/>
    </source>
</evidence>
<keyword evidence="8 11" id="KW-0067">ATP-binding</keyword>
<feature type="binding site" evidence="11">
    <location>
        <position position="118"/>
    </location>
    <ligand>
        <name>ATP</name>
        <dbReference type="ChEBI" id="CHEBI:30616"/>
    </ligand>
</feature>
<dbReference type="InterPro" id="IPR029056">
    <property type="entry name" value="Ribokinase-like"/>
</dbReference>
<proteinExistence type="inferred from homology"/>
<comment type="catalytic activity">
    <reaction evidence="1 11">
        <text>5-(2-hydroxyethyl)-4-methylthiazole + ATP = 4-methyl-5-(2-phosphooxyethyl)-thiazole + ADP + H(+)</text>
        <dbReference type="Rhea" id="RHEA:24212"/>
        <dbReference type="ChEBI" id="CHEBI:15378"/>
        <dbReference type="ChEBI" id="CHEBI:17957"/>
        <dbReference type="ChEBI" id="CHEBI:30616"/>
        <dbReference type="ChEBI" id="CHEBI:58296"/>
        <dbReference type="ChEBI" id="CHEBI:456216"/>
        <dbReference type="EC" id="2.7.1.50"/>
    </reaction>
</comment>
<dbReference type="RefSeq" id="WP_209558262.1">
    <property type="nucleotide sequence ID" value="NZ_JAEDXU010000008.1"/>
</dbReference>
<sequence>MYPYYLIDEIRKQNPLIHNITNIVVANDSANGLLAAGASPFMSSAPEEMEEVAELAAATVLNTGTLSSEQLAAMRIVGKKANQLAKPVIIDPVGVGATAFRKREICQLLTEVQPSLIRGNAGEIAALADIPWESKGVDAGSGSGNLVNAAETVAGKYQTLVSVSGETDIITDGQLTYFVENGTAFFPSMTGAGCLLSCLCGAFLSVANEGKLEAVVIANCSYAVAGELASAELNGLAVGTFRNNLLDVLSQLDSSTVEQMAKIRRRTT</sequence>
<gene>
    <name evidence="11 12" type="primary">thiM</name>
    <name evidence="12" type="ORF">I6N96_14430</name>
</gene>
<dbReference type="EMBL" id="JAEDXU010000008">
    <property type="protein sequence ID" value="MBP1047479.1"/>
    <property type="molecule type" value="Genomic_DNA"/>
</dbReference>
<evidence type="ECO:0000313" key="12">
    <source>
        <dbReference type="EMBL" id="MBP1047479.1"/>
    </source>
</evidence>
<evidence type="ECO:0000256" key="6">
    <source>
        <dbReference type="ARBA" id="ARBA00022741"/>
    </source>
</evidence>